<feature type="domain" description="Type I restriction modification DNA specificity" evidence="4">
    <location>
        <begin position="26"/>
        <end position="180"/>
    </location>
</feature>
<sequence>MLGEVLISLKTGLNPRSFFTLNTQDANNYYVTIRELKNGKIIFSEKTDRINDEALKLCNNRSNLEVGDVLFSGTGTIGETAVIKSEPKNWNIKEGVYTLKPNKSFIISKFLMYVLRADSIKEKIMEKVAGGTVKSIPMKELKNIQIPLPPIETQKQIVEILDKFDTLTNSISEGLPREIELRQKQYEYYREMLLGFK</sequence>
<dbReference type="Pfam" id="PF01420">
    <property type="entry name" value="Methylase_S"/>
    <property type="match status" value="1"/>
</dbReference>
<dbReference type="InterPro" id="IPR051212">
    <property type="entry name" value="Type-I_RE_S_subunit"/>
</dbReference>
<keyword evidence="5" id="KW-0540">Nuclease</keyword>
<proteinExistence type="inferred from homology"/>
<evidence type="ECO:0000313" key="5">
    <source>
        <dbReference type="EMBL" id="MFC0308627.1"/>
    </source>
</evidence>
<keyword evidence="6" id="KW-1185">Reference proteome</keyword>
<organism evidence="5 6">
    <name type="scientific">Gallibacterium trehalosifermentans</name>
    <dbReference type="NCBI Taxonomy" id="516935"/>
    <lineage>
        <taxon>Bacteria</taxon>
        <taxon>Pseudomonadati</taxon>
        <taxon>Pseudomonadota</taxon>
        <taxon>Gammaproteobacteria</taxon>
        <taxon>Pasteurellales</taxon>
        <taxon>Pasteurellaceae</taxon>
        <taxon>Gallibacterium</taxon>
    </lineage>
</organism>
<dbReference type="Gene3D" id="3.90.220.20">
    <property type="entry name" value="DNA methylase specificity domains"/>
    <property type="match status" value="1"/>
</dbReference>
<dbReference type="EC" id="3.1.21.-" evidence="5"/>
<accession>A0ABV6GZC9</accession>
<dbReference type="PANTHER" id="PTHR43140:SF1">
    <property type="entry name" value="TYPE I RESTRICTION ENZYME ECOKI SPECIFICITY SUBUNIT"/>
    <property type="match status" value="1"/>
</dbReference>
<protein>
    <submittedName>
        <fullName evidence="5">Restriction endonuclease subunit S</fullName>
        <ecNumber evidence="5">3.1.21.-</ecNumber>
    </submittedName>
</protein>
<gene>
    <name evidence="5" type="ORF">ACFFHK_02755</name>
</gene>
<dbReference type="RefSeq" id="WP_382369016.1">
    <property type="nucleotide sequence ID" value="NZ_JBHLWB010000002.1"/>
</dbReference>
<dbReference type="SUPFAM" id="SSF116734">
    <property type="entry name" value="DNA methylase specificity domain"/>
    <property type="match status" value="1"/>
</dbReference>
<dbReference type="InterPro" id="IPR000055">
    <property type="entry name" value="Restrct_endonuc_typeI_TRD"/>
</dbReference>
<name>A0ABV6GZC9_9PAST</name>
<reference evidence="5 6" key="1">
    <citation type="submission" date="2024-09" db="EMBL/GenBank/DDBJ databases">
        <authorList>
            <person name="Sun Q."/>
            <person name="Mori K."/>
        </authorList>
    </citation>
    <scope>NUCLEOTIDE SEQUENCE [LARGE SCALE GENOMIC DNA]</scope>
    <source>
        <strain evidence="5 6">CCM 7539</strain>
    </source>
</reference>
<keyword evidence="3" id="KW-0238">DNA-binding</keyword>
<dbReference type="GO" id="GO:0004519">
    <property type="term" value="F:endonuclease activity"/>
    <property type="evidence" value="ECO:0007669"/>
    <property type="project" value="UniProtKB-KW"/>
</dbReference>
<evidence type="ECO:0000313" key="6">
    <source>
        <dbReference type="Proteomes" id="UP001589767"/>
    </source>
</evidence>
<keyword evidence="2" id="KW-0680">Restriction system</keyword>
<evidence type="ECO:0000256" key="2">
    <source>
        <dbReference type="ARBA" id="ARBA00022747"/>
    </source>
</evidence>
<comment type="similarity">
    <text evidence="1">Belongs to the type-I restriction system S methylase family.</text>
</comment>
<dbReference type="InterPro" id="IPR044946">
    <property type="entry name" value="Restrct_endonuc_typeI_TRD_sf"/>
</dbReference>
<evidence type="ECO:0000256" key="1">
    <source>
        <dbReference type="ARBA" id="ARBA00010923"/>
    </source>
</evidence>
<comment type="caution">
    <text evidence="5">The sequence shown here is derived from an EMBL/GenBank/DDBJ whole genome shotgun (WGS) entry which is preliminary data.</text>
</comment>
<dbReference type="PANTHER" id="PTHR43140">
    <property type="entry name" value="TYPE-1 RESTRICTION ENZYME ECOKI SPECIFICITY PROTEIN"/>
    <property type="match status" value="1"/>
</dbReference>
<keyword evidence="5" id="KW-0255">Endonuclease</keyword>
<dbReference type="GO" id="GO:0016787">
    <property type="term" value="F:hydrolase activity"/>
    <property type="evidence" value="ECO:0007669"/>
    <property type="project" value="UniProtKB-KW"/>
</dbReference>
<dbReference type="EMBL" id="JBHLWB010000002">
    <property type="protein sequence ID" value="MFC0308627.1"/>
    <property type="molecule type" value="Genomic_DNA"/>
</dbReference>
<evidence type="ECO:0000256" key="3">
    <source>
        <dbReference type="ARBA" id="ARBA00023125"/>
    </source>
</evidence>
<keyword evidence="5" id="KW-0378">Hydrolase</keyword>
<dbReference type="Proteomes" id="UP001589767">
    <property type="component" value="Unassembled WGS sequence"/>
</dbReference>
<evidence type="ECO:0000259" key="4">
    <source>
        <dbReference type="Pfam" id="PF01420"/>
    </source>
</evidence>